<dbReference type="EMBL" id="FNPZ01000001">
    <property type="protein sequence ID" value="SDY48199.1"/>
    <property type="molecule type" value="Genomic_DNA"/>
</dbReference>
<organism evidence="2 3">
    <name type="scientific">Herbiconiux ginsengi</name>
    <dbReference type="NCBI Taxonomy" id="381665"/>
    <lineage>
        <taxon>Bacteria</taxon>
        <taxon>Bacillati</taxon>
        <taxon>Actinomycetota</taxon>
        <taxon>Actinomycetes</taxon>
        <taxon>Micrococcales</taxon>
        <taxon>Microbacteriaceae</taxon>
        <taxon>Herbiconiux</taxon>
    </lineage>
</organism>
<feature type="transmembrane region" description="Helical" evidence="1">
    <location>
        <begin position="327"/>
        <end position="349"/>
    </location>
</feature>
<gene>
    <name evidence="2" type="ORF">SAMN05216554_0456</name>
</gene>
<feature type="transmembrane region" description="Helical" evidence="1">
    <location>
        <begin position="209"/>
        <end position="230"/>
    </location>
</feature>
<sequence length="588" mass="63704">MPIWSVFAWVVALGVPVLLVFSAAMAVFHGLWWRQPLLAPLFGVLGTAAAAWVSFLAYWAHPVFGLVVTSSLIVAAVVVFARSRLWVHWRAAVPLLALLMGSLIFSIGFTYVWGAGPDPYTVVANRFFYFSLPVDNTIPRLFQEHLMHSQSTHPLIGDWNGGDRPPLQVGFELLFSPFLAAGQSIAGAVGGGSFTVAGLGGALPTGATFALDVFAQYLWIPAGYGFLRLLGFARRASVGALVLAAVVPSTVVNTLFTWPKMLSAALVLTAFGFLFATRRAQTGANWTFVFAVVAAVFGVLAHGAAAFALPALVVVGLYALRGIGRRSAFAPIAVGASIGLALYLPWIAYQRFVDPPGDRLLKWHLAGVTTPTDTSFLHVLASQYFRQPISEALDARVQNLVTFLGLDQGHLVFPFNQLTTIGFRTEDWTSTLFALGAVALGSLVAMLVWSAVRFRSLTVLDKERLLLIGAMMLSVVVWGLLLFSPNATIVAQGSHSWMLVFTLVPFAWLLQRLPRIGWGLIVLQAVLFVSVYYDWLLGTRTAESPSIPAIVVFVLGLLFLLTAPLLLASDPSTRSRRRAELEVRPRVG</sequence>
<keyword evidence="1" id="KW-0812">Transmembrane</keyword>
<feature type="transmembrane region" description="Helical" evidence="1">
    <location>
        <begin position="547"/>
        <end position="568"/>
    </location>
</feature>
<accession>A0A1H3K8H3</accession>
<dbReference type="OrthoDB" id="8482297at2"/>
<dbReference type="Proteomes" id="UP000198891">
    <property type="component" value="Unassembled WGS sequence"/>
</dbReference>
<evidence type="ECO:0000313" key="3">
    <source>
        <dbReference type="Proteomes" id="UP000198891"/>
    </source>
</evidence>
<keyword evidence="1" id="KW-1133">Transmembrane helix</keyword>
<reference evidence="2 3" key="1">
    <citation type="submission" date="2016-10" db="EMBL/GenBank/DDBJ databases">
        <authorList>
            <person name="de Groot N.N."/>
        </authorList>
    </citation>
    <scope>NUCLEOTIDE SEQUENCE [LARGE SCALE GENOMIC DNA]</scope>
    <source>
        <strain evidence="2 3">CGMCC 4.3491</strain>
    </source>
</reference>
<feature type="transmembrane region" description="Helical" evidence="1">
    <location>
        <begin position="287"/>
        <end position="320"/>
    </location>
</feature>
<feature type="transmembrane region" description="Helical" evidence="1">
    <location>
        <begin position="63"/>
        <end position="81"/>
    </location>
</feature>
<keyword evidence="1" id="KW-0472">Membrane</keyword>
<protein>
    <recommendedName>
        <fullName evidence="4">Glycosyltransferase RgtA/B/C/D-like domain-containing protein</fullName>
    </recommendedName>
</protein>
<keyword evidence="3" id="KW-1185">Reference proteome</keyword>
<feature type="transmembrane region" description="Helical" evidence="1">
    <location>
        <begin position="432"/>
        <end position="452"/>
    </location>
</feature>
<name>A0A1H3K8H3_9MICO</name>
<proteinExistence type="predicted"/>
<feature type="transmembrane region" description="Helical" evidence="1">
    <location>
        <begin position="37"/>
        <end position="57"/>
    </location>
</feature>
<feature type="transmembrane region" description="Helical" evidence="1">
    <location>
        <begin position="6"/>
        <end position="28"/>
    </location>
</feature>
<evidence type="ECO:0008006" key="4">
    <source>
        <dbReference type="Google" id="ProtNLM"/>
    </source>
</evidence>
<evidence type="ECO:0000256" key="1">
    <source>
        <dbReference type="SAM" id="Phobius"/>
    </source>
</evidence>
<feature type="transmembrane region" description="Helical" evidence="1">
    <location>
        <begin position="93"/>
        <end position="113"/>
    </location>
</feature>
<feature type="transmembrane region" description="Helical" evidence="1">
    <location>
        <begin position="489"/>
        <end position="509"/>
    </location>
</feature>
<evidence type="ECO:0000313" key="2">
    <source>
        <dbReference type="EMBL" id="SDY48199.1"/>
    </source>
</evidence>
<feature type="transmembrane region" description="Helical" evidence="1">
    <location>
        <begin position="464"/>
        <end position="483"/>
    </location>
</feature>
<feature type="transmembrane region" description="Helical" evidence="1">
    <location>
        <begin position="516"/>
        <end position="535"/>
    </location>
</feature>
<feature type="transmembrane region" description="Helical" evidence="1">
    <location>
        <begin position="236"/>
        <end position="256"/>
    </location>
</feature>
<dbReference type="AlphaFoldDB" id="A0A1H3K8H3"/>
<dbReference type="RefSeq" id="WP_092548173.1">
    <property type="nucleotide sequence ID" value="NZ_FNPZ01000001.1"/>
</dbReference>